<evidence type="ECO:0000313" key="2">
    <source>
        <dbReference type="EMBL" id="CCO46015.1"/>
    </source>
</evidence>
<dbReference type="Proteomes" id="UP000018211">
    <property type="component" value="Unassembled WGS sequence"/>
</dbReference>
<dbReference type="Gene3D" id="3.20.20.450">
    <property type="entry name" value="EAL domain"/>
    <property type="match status" value="1"/>
</dbReference>
<dbReference type="AlphaFoldDB" id="A0AAV2VMS8"/>
<dbReference type="InterPro" id="IPR035919">
    <property type="entry name" value="EAL_sf"/>
</dbReference>
<dbReference type="PANTHER" id="PTHR33121">
    <property type="entry name" value="CYCLIC DI-GMP PHOSPHODIESTERASE PDEF"/>
    <property type="match status" value="1"/>
</dbReference>
<dbReference type="SUPFAM" id="SSF141868">
    <property type="entry name" value="EAL domain-like"/>
    <property type="match status" value="1"/>
</dbReference>
<dbReference type="CDD" id="cd01948">
    <property type="entry name" value="EAL"/>
    <property type="match status" value="1"/>
</dbReference>
<dbReference type="SMART" id="SM00052">
    <property type="entry name" value="EAL"/>
    <property type="match status" value="1"/>
</dbReference>
<dbReference type="Pfam" id="PF00563">
    <property type="entry name" value="EAL"/>
    <property type="match status" value="1"/>
</dbReference>
<protein>
    <submittedName>
        <fullName evidence="2">Diguanylate phosphodiesterase</fullName>
    </submittedName>
</protein>
<dbReference type="PROSITE" id="PS50883">
    <property type="entry name" value="EAL"/>
    <property type="match status" value="1"/>
</dbReference>
<feature type="domain" description="EAL" evidence="1">
    <location>
        <begin position="13"/>
        <end position="263"/>
    </location>
</feature>
<gene>
    <name evidence="2" type="ORF">VIBNISOn1_1630013</name>
</gene>
<dbReference type="EMBL" id="CAOF01000072">
    <property type="protein sequence ID" value="CCO46015.1"/>
    <property type="molecule type" value="Genomic_DNA"/>
</dbReference>
<sequence length="263" mass="29614">MILNNRKDFNAHCFVDSDGLHYANYDNLRITSVFQPILNSDQSPYAYEALARFTSETSGETIRPDFLFNSEQVEIVKKINIDRLSRAIHVRNFAQSNVAHLKLFLNVLPVSGEYNAFMAIKATLLEKRLSELGMTTDQVVMEIVESAGLDEQLLVEASVSMRDSGFQVALDDFGVQSSDFNRLKLIKPDIVKIDRSLLLSYMEGKRAALRDTVQITRFIGAKSVVEGVENAKQYKAMKALGIDFFQGYLFARPVPLPCVCEVK</sequence>
<proteinExistence type="predicted"/>
<dbReference type="PANTHER" id="PTHR33121:SF76">
    <property type="entry name" value="SIGNALING PROTEIN"/>
    <property type="match status" value="1"/>
</dbReference>
<comment type="caution">
    <text evidence="2">The sequence shown here is derived from an EMBL/GenBank/DDBJ whole genome shotgun (WGS) entry which is preliminary data.</text>
</comment>
<dbReference type="GO" id="GO:0071111">
    <property type="term" value="F:cyclic-guanylate-specific phosphodiesterase activity"/>
    <property type="evidence" value="ECO:0007669"/>
    <property type="project" value="InterPro"/>
</dbReference>
<accession>A0AAV2VMS8</accession>
<evidence type="ECO:0000259" key="1">
    <source>
        <dbReference type="PROSITE" id="PS50883"/>
    </source>
</evidence>
<organism evidence="2 3">
    <name type="scientific">Vibrio nigripulchritudo SOn1</name>
    <dbReference type="NCBI Taxonomy" id="1238450"/>
    <lineage>
        <taxon>Bacteria</taxon>
        <taxon>Pseudomonadati</taxon>
        <taxon>Pseudomonadota</taxon>
        <taxon>Gammaproteobacteria</taxon>
        <taxon>Vibrionales</taxon>
        <taxon>Vibrionaceae</taxon>
        <taxon>Vibrio</taxon>
    </lineage>
</organism>
<reference evidence="2 3" key="1">
    <citation type="journal article" date="2013" name="ISME J.">
        <title>Comparative genomics of pathogenic lineages of Vibrio nigripulchritudo identifies virulence-associated traits.</title>
        <authorList>
            <person name="Goudenege D."/>
            <person name="Labreuche Y."/>
            <person name="Krin E."/>
            <person name="Ansquer D."/>
            <person name="Mangenot S."/>
            <person name="Calteau A."/>
            <person name="Medigue C."/>
            <person name="Mazel D."/>
            <person name="Polz M.F."/>
            <person name="Le Roux F."/>
        </authorList>
    </citation>
    <scope>NUCLEOTIDE SEQUENCE [LARGE SCALE GENOMIC DNA]</scope>
    <source>
        <strain evidence="2 3">SOn1</strain>
    </source>
</reference>
<evidence type="ECO:0000313" key="3">
    <source>
        <dbReference type="Proteomes" id="UP000018211"/>
    </source>
</evidence>
<dbReference type="InterPro" id="IPR050706">
    <property type="entry name" value="Cyclic-di-GMP_PDE-like"/>
</dbReference>
<dbReference type="InterPro" id="IPR001633">
    <property type="entry name" value="EAL_dom"/>
</dbReference>
<name>A0AAV2VMS8_9VIBR</name>